<dbReference type="UniPathway" id="UPA00139">
    <property type="reaction ID" value="UER00337"/>
</dbReference>
<dbReference type="SUPFAM" id="SSF56534">
    <property type="entry name" value="Aromatic aminoacid monoxygenases, catalytic and oligomerization domains"/>
    <property type="match status" value="1"/>
</dbReference>
<evidence type="ECO:0000256" key="9">
    <source>
        <dbReference type="ARBA" id="ARBA00023004"/>
    </source>
</evidence>
<dbReference type="GO" id="GO:0004505">
    <property type="term" value="F:phenylalanine 4-monooxygenase activity"/>
    <property type="evidence" value="ECO:0007669"/>
    <property type="project" value="UniProtKB-EC"/>
</dbReference>
<evidence type="ECO:0000256" key="11">
    <source>
        <dbReference type="ARBA" id="ARBA00023232"/>
    </source>
</evidence>
<feature type="binding site" evidence="13">
    <location>
        <position position="140"/>
    </location>
    <ligand>
        <name>Fe cation</name>
        <dbReference type="ChEBI" id="CHEBI:24875"/>
    </ligand>
</feature>
<evidence type="ECO:0000256" key="1">
    <source>
        <dbReference type="ARBA" id="ARBA00001060"/>
    </source>
</evidence>
<feature type="compositionally biased region" description="Basic and acidic residues" evidence="14">
    <location>
        <begin position="1"/>
        <end position="14"/>
    </location>
</feature>
<evidence type="ECO:0000256" key="3">
    <source>
        <dbReference type="ARBA" id="ARBA00005088"/>
    </source>
</evidence>
<dbReference type="InterPro" id="IPR001273">
    <property type="entry name" value="ArAA_hydroxylase"/>
</dbReference>
<dbReference type="InterPro" id="IPR036329">
    <property type="entry name" value="Aro-AA_hydroxylase_C_sf"/>
</dbReference>
<comment type="pathway">
    <text evidence="3">Amino-acid degradation; L-phenylalanine degradation; acetoacetate and fumarate from L-phenylalanine: step 1/6.</text>
</comment>
<dbReference type="InterPro" id="IPR036951">
    <property type="entry name" value="ArAA_hydroxylase_sf"/>
</dbReference>
<evidence type="ECO:0000256" key="14">
    <source>
        <dbReference type="SAM" id="MobiDB-lite"/>
    </source>
</evidence>
<dbReference type="CDD" id="cd03348">
    <property type="entry name" value="pro_PheOH"/>
    <property type="match status" value="1"/>
</dbReference>
<keyword evidence="10" id="KW-0503">Monooxygenase</keyword>
<dbReference type="EC" id="1.14.16.1" evidence="5"/>
<gene>
    <name evidence="16" type="ORF">AVDCRST_MAG91-3174</name>
</gene>
<comment type="catalytic activity">
    <reaction evidence="1">
        <text>(6R)-L-erythro-5,6,7,8-tetrahydrobiopterin + L-phenylalanine + O2 = (4aS,6R)-4a-hydroxy-L-erythro-5,6,7,8-tetrahydrobiopterin + L-tyrosine</text>
        <dbReference type="Rhea" id="RHEA:20273"/>
        <dbReference type="ChEBI" id="CHEBI:15379"/>
        <dbReference type="ChEBI" id="CHEBI:15642"/>
        <dbReference type="ChEBI" id="CHEBI:58095"/>
        <dbReference type="ChEBI" id="CHEBI:58315"/>
        <dbReference type="ChEBI" id="CHEBI:59560"/>
        <dbReference type="EC" id="1.14.16.1"/>
    </reaction>
</comment>
<dbReference type="InterPro" id="IPR019774">
    <property type="entry name" value="Aromatic-AA_hydroxylase_C"/>
</dbReference>
<keyword evidence="8 16" id="KW-0560">Oxidoreductase</keyword>
<keyword evidence="7 13" id="KW-0479">Metal-binding</keyword>
<dbReference type="PROSITE" id="PS51410">
    <property type="entry name" value="BH4_AAA_HYDROXYL_2"/>
    <property type="match status" value="1"/>
</dbReference>
<dbReference type="NCBIfam" id="NF008877">
    <property type="entry name" value="PRK11913.1-2"/>
    <property type="match status" value="1"/>
</dbReference>
<evidence type="ECO:0000256" key="7">
    <source>
        <dbReference type="ARBA" id="ARBA00022723"/>
    </source>
</evidence>
<organism evidence="16">
    <name type="scientific">uncultured Sphingomonadaceae bacterium</name>
    <dbReference type="NCBI Taxonomy" id="169976"/>
    <lineage>
        <taxon>Bacteria</taxon>
        <taxon>Pseudomonadati</taxon>
        <taxon>Pseudomonadota</taxon>
        <taxon>Alphaproteobacteria</taxon>
        <taxon>Sphingomonadales</taxon>
        <taxon>Sphingomonadaceae</taxon>
        <taxon>environmental samples</taxon>
    </lineage>
</organism>
<comment type="similarity">
    <text evidence="4">Belongs to the biopterin-dependent aromatic amino acid hydroxylase family.</text>
</comment>
<proteinExistence type="inferred from homology"/>
<evidence type="ECO:0000259" key="15">
    <source>
        <dbReference type="PROSITE" id="PS51410"/>
    </source>
</evidence>
<keyword evidence="11" id="KW-0585">Phenylalanine catabolism</keyword>
<name>A0A6J4TVP8_9SPHN</name>
<evidence type="ECO:0000256" key="8">
    <source>
        <dbReference type="ARBA" id="ARBA00023002"/>
    </source>
</evidence>
<dbReference type="GO" id="GO:0006559">
    <property type="term" value="P:L-phenylalanine catabolic process"/>
    <property type="evidence" value="ECO:0007669"/>
    <property type="project" value="UniProtKB-UniPathway"/>
</dbReference>
<dbReference type="Gene3D" id="1.10.800.10">
    <property type="entry name" value="Aromatic amino acid hydroxylase"/>
    <property type="match status" value="1"/>
</dbReference>
<evidence type="ECO:0000256" key="6">
    <source>
        <dbReference type="ARBA" id="ARBA00020276"/>
    </source>
</evidence>
<dbReference type="PANTHER" id="PTHR11473:SF24">
    <property type="entry name" value="PHENYLALANINE-4-HYDROXYLASE"/>
    <property type="match status" value="1"/>
</dbReference>
<comment type="cofactor">
    <cofactor evidence="2 13">
        <name>Fe(2+)</name>
        <dbReference type="ChEBI" id="CHEBI:29033"/>
    </cofactor>
</comment>
<feature type="binding site" evidence="13">
    <location>
        <position position="186"/>
    </location>
    <ligand>
        <name>Fe cation</name>
        <dbReference type="ChEBI" id="CHEBI:24875"/>
    </ligand>
</feature>
<evidence type="ECO:0000256" key="13">
    <source>
        <dbReference type="PIRSR" id="PIRSR601273-2"/>
    </source>
</evidence>
<dbReference type="NCBIfam" id="TIGR01267">
    <property type="entry name" value="Phe4hydrox_mono"/>
    <property type="match status" value="1"/>
</dbReference>
<keyword evidence="9 13" id="KW-0408">Iron</keyword>
<reference evidence="16" key="1">
    <citation type="submission" date="2020-02" db="EMBL/GenBank/DDBJ databases">
        <authorList>
            <person name="Meier V. D."/>
        </authorList>
    </citation>
    <scope>NUCLEOTIDE SEQUENCE</scope>
    <source>
        <strain evidence="16">AVDCRST_MAG91</strain>
    </source>
</reference>
<evidence type="ECO:0000256" key="2">
    <source>
        <dbReference type="ARBA" id="ARBA00001954"/>
    </source>
</evidence>
<feature type="region of interest" description="Disordered" evidence="14">
    <location>
        <begin position="1"/>
        <end position="23"/>
    </location>
</feature>
<evidence type="ECO:0000256" key="10">
    <source>
        <dbReference type="ARBA" id="ARBA00023033"/>
    </source>
</evidence>
<dbReference type="PANTHER" id="PTHR11473">
    <property type="entry name" value="AROMATIC AMINO ACID HYDROXYLASE"/>
    <property type="match status" value="1"/>
</dbReference>
<evidence type="ECO:0000256" key="5">
    <source>
        <dbReference type="ARBA" id="ARBA00011995"/>
    </source>
</evidence>
<dbReference type="InterPro" id="IPR018301">
    <property type="entry name" value="ArAA_hydroxylase_Fe/CU_BS"/>
</dbReference>
<dbReference type="Pfam" id="PF00351">
    <property type="entry name" value="Biopterin_H"/>
    <property type="match status" value="1"/>
</dbReference>
<dbReference type="PROSITE" id="PS00367">
    <property type="entry name" value="BH4_AAA_HYDROXYL_1"/>
    <property type="match status" value="1"/>
</dbReference>
<evidence type="ECO:0000313" key="16">
    <source>
        <dbReference type="EMBL" id="CAA9533427.1"/>
    </source>
</evidence>
<feature type="domain" description="Biopterin-dependent aromatic amino acid hydroxylase family profile" evidence="15">
    <location>
        <begin position="1"/>
        <end position="283"/>
    </location>
</feature>
<protein>
    <recommendedName>
        <fullName evidence="6">Phenylalanine-4-hydroxylase</fullName>
        <ecNumber evidence="5">1.14.16.1</ecNumber>
    </recommendedName>
    <alternativeName>
        <fullName evidence="12">Phe-4-monooxygenase</fullName>
    </alternativeName>
</protein>
<evidence type="ECO:0000256" key="12">
    <source>
        <dbReference type="ARBA" id="ARBA00029922"/>
    </source>
</evidence>
<accession>A0A6J4TVP8</accession>
<sequence length="283" mass="32032">MQEQTEKPSSDKHGALASLTPPPGVAADWTVPQRWDEFTPEDHWVWDTLFARQQSLLEGRAVSAFGRSLDVLRLSRPGVPNFDELNESLHARTGWTVVAVPGLVPDDVFFTHLSQRRFPAGNFIRRADQLDYLEEPDAFHDVFGHVPLLAEAEIADFMQALGHLGLKAIEAGALHRVARLYWYTVEFGLARENGDLRIYGAGILSSFGESHYALESPRPRRLAFDLPQVMRTQYRTDAFQQNYFVVDRFEDVLRLVEHGDMPALWRELDTLPDLAPEPALQAA</sequence>
<dbReference type="EMBL" id="CADCVX010000551">
    <property type="protein sequence ID" value="CAA9533427.1"/>
    <property type="molecule type" value="Genomic_DNA"/>
</dbReference>
<dbReference type="PRINTS" id="PR00372">
    <property type="entry name" value="FYWHYDRXLASE"/>
</dbReference>
<evidence type="ECO:0000256" key="4">
    <source>
        <dbReference type="ARBA" id="ARBA00009712"/>
    </source>
</evidence>
<feature type="binding site" evidence="13">
    <location>
        <position position="145"/>
    </location>
    <ligand>
        <name>Fe cation</name>
        <dbReference type="ChEBI" id="CHEBI:24875"/>
    </ligand>
</feature>
<dbReference type="InterPro" id="IPR005960">
    <property type="entry name" value="Phe-4-hydroxylase_mono"/>
</dbReference>
<dbReference type="GO" id="GO:0005506">
    <property type="term" value="F:iron ion binding"/>
    <property type="evidence" value="ECO:0007669"/>
    <property type="project" value="InterPro"/>
</dbReference>
<dbReference type="AlphaFoldDB" id="A0A6J4TVP8"/>